<feature type="region of interest" description="Disordered" evidence="8">
    <location>
        <begin position="3105"/>
        <end position="3125"/>
    </location>
</feature>
<feature type="compositionally biased region" description="Polar residues" evidence="8">
    <location>
        <begin position="4199"/>
        <end position="4217"/>
    </location>
</feature>
<feature type="domain" description="Mediator complex subunit Med12" evidence="10">
    <location>
        <begin position="403"/>
        <end position="462"/>
    </location>
</feature>
<evidence type="ECO:0000256" key="5">
    <source>
        <dbReference type="ARBA" id="ARBA00023159"/>
    </source>
</evidence>
<feature type="region of interest" description="Disordered" evidence="8">
    <location>
        <begin position="4199"/>
        <end position="4290"/>
    </location>
</feature>
<keyword evidence="7" id="KW-0539">Nucleus</keyword>
<dbReference type="EMBL" id="JARBDR010000640">
    <property type="protein sequence ID" value="KAJ8310216.1"/>
    <property type="molecule type" value="Genomic_DNA"/>
</dbReference>
<keyword evidence="6" id="KW-0804">Transcription</keyword>
<evidence type="ECO:0000313" key="11">
    <source>
        <dbReference type="EMBL" id="KAJ8310216.1"/>
    </source>
</evidence>
<evidence type="ECO:0000256" key="2">
    <source>
        <dbReference type="ARBA" id="ARBA00010289"/>
    </source>
</evidence>
<sequence>MQTKAVAPYPGYDVSGKYTEPAPAPRVRPEAQEYEMKNRGSLELFGSGEPKHRIVTPQPNPRCSYEGRGNYELGRNGTVSGLLHGQATPRPDPAPGPRMRPEGQGIASGHSGKSTSVLFKNYGNLPMSARQVPRVKPEAEEVATTHKGGRMDNLLHDPVKIPLSARAVPRIKPEAADIANKEGKKMGKIIHSYAQGPLSNRTEPRVKPEGEENAELDRGKRMGAMLHEYGHQPLSARPAPRVKSEAMETANLDKGGRMSRLMHEGDRLPSDPRPIPRTTTAAAKSISRAHRGQIGRLFSEQGKRTQMSAYPTQENRPLKKPKLGPPDVYPQDPKQKEDELTAASVKHGFNNNPTFGDEYGSARRENIKQDKFGSEFIAIMAKKREFNTFQDTSKKKQQPTKDNFWPAAKNKNAMEAWFKDLAGNKPLSQLAKKVPTFNKKEEIFSTLCEFSVPMVKAAWFIKMTASYNVAMQENKTKKRQTILKIQEPYSGGPGGPTSGFLTVSSSNPTLQVDLDQALKQWHYSCKLARHMYDEGLLDRQEYLNWLIDLLEKMKHMEDTTLKLIMAQVLDFCSDCGYVSPRTQSPMLASNGNGMTSAAENNQMMSQNPLTAIFEQYNRCPQHRGIILSLSATLQVITLLCPTGLVWNSLGDGKSTSFLFGSPLDLLPCAPSNLPMPLGPHNDQIRAQIRASEHQLKLRGRAAEVRWSSDKCQQSTRGFTISKMLDVLDMLDRHNFDKVESNNSIDTLYSKIFSINQNKDGNEPLVSDEPIIHLLIDWAVSMYRCGNYRAVVVAKLLEKRQNELRNEKFGDTDVSEDKDSVGSDMMVSPGVPIFQNLLLHFLDERAPVLDENLPEDNRQGFANLIQLFSELIRHDVFSHDAYMCTLISRGDLMSSPAVMSLSADSIDLYSVKSQDESIKHEHQDDIKVDIDMHTMESDLTSLFASVKSVKSEKDVPVPSVSGMAEQNISQQNKGPSRHMLFAQHFPIPQDDISVHECNQRMIVLYGVGKARDDARHISKKITKDTLKLFSKKNCIDTSSGDLGKMKKKKEKDSGDSSMSSTNTNFELVFDGIFNKFQKLSFYDQHAVTAQCASTVLEQIHSFTSNSSSYLPLVENISYLFDLMEYSYNIYGLLEFSVQLLKELSLVEQQLNSQDSSLAGRYTTSLCLCIVGVFRKYHSYLLVCPDLTVQAFEGLIGVVKHVCNPADCSSAERCILAYLYDAYTSCSYLRSKFSEMFSNAYTKMKMTLYATITPSASNLLSQLDNVLIKQLNDNPANRYSFVCNAMLNICNSQETDRLNEISVLCAELTARCNSLSSEWLGVLQALCCSSNHSCGFIDVLTQIDVSDMSIHDSLAVFTAILIARHCFSLQDLVVHVVLPSLLAARPTASGDTDAEPGARLTCHILLRLFKTSDMSLMSAQNGKSTCNIKASCDRHLLAAAHDSITVGPVLAVLKAMLVLKDDEDMDMMLDTSKGKGGIESAGLSEFAKHALKEMCRQEWVQEKFLKDPDGVLSSDLLLDPMLTNKQMICYPNGVPNQVEGCDPDNKQVIYRVLQTLNQWGLRVSLLELQLMFKQATSQTETNSILDNIARGAIELFQQQTDGGRSNNDMDSQQGGRNDSDGDAIWMIGPLISKLPSQVQGRVLKLAGSKLEGGNNFLSSKGGKFDKDRGKRSKSLLSQQPFLSLVLNCLKGQDEQREGLLSSLLSQLEKFINNCKEALDKTPDESKVRQNIHEALLLRLSLVGGMFDTIQRNTSNTIDWALLLVQLVTNGLVDAQSNNELFTVLVDMMAVLIFGTLVTEGMEKEENKRTYLNLTKKLKRELGDRGNDSIDKIRQLMPLPKRYYEGLQIAKMEKMSPWEVIEGFKNPPPVSWTFFSAGKLEKKPLKNEEQHRLLMYHTHSLRQNASYYLDPPTLPPEDLEPPPEKVEEKPKETLDVNSIQETSRRYNKKKKRNTRTGSGSSNSYLQTPMNRLPYQDPLYQPGPPANWYGPPPQPQPYYPQSQITQASPGPRFGAQQLTPKQAIHNMLHTRHRAPGNYMPSNSPSMQNIQMIQKQEQQRLIRQQLRSQFSRPSQMTGNQNMYSNQMQPGQMHPMNPPPPGMSPNYPSSYNIPQQQTGGMMDSVPGSGMMTQNYNQSYQGGSQNPNMLQSVGGQQSYVSQGQQQSHPHFNPQTRMQPSIPNPNSTMGNMSQPISNYSQMPPQQQAQQAQQPGGNYNMQRMTTQQQQQLQLQQQRRLVMKQQQMLQQQQQQQQQQQTSQQQQTAALVAQLQRQMSGAPMQQQYNTNSYLCITSNTTILYLVCYSIKYKYLNLHSNTTFHICIESNIYIFIKTCLHTASNKISSKFIDYVNIFSVQEMSAYPTQENRPLKKPKLGPPDVYPQDPKQKEDELTAASVKHGFNNNPTFGDEYGSARRENIKQDKFGSEFIAIMAKKREFNTFQDTSKKKQQPTKDNFWPAAKNKNAMEAWFKDLAGNKPLSQLAKKVPTFNKKEEIFSTLCEFSVPMVKAAWFIKMTASYNVAMQENKTKKRQTVDQSVDWALSLTKFLKDQILKIQEPYSGGPGGPTSGFLTVSSSNPTLQVDLDQALKQWHYSCKLARHMYDEGLLDRQEYLNWLIDLLEKMKHMEDTTLKLIMAQVLDKLMQFCSDCGYVSPRTQSPMLASNGNGMTSAAENNQMMSQNPLTAIFEQYNRCPQHRGIILSLSATLQVITLLCPTGLVWNSLGDGKSTSFLFGSPLDLLPCAPSNLPMPLGPHNDQIRAQIRASEHQLKLRGRAAEVRWSSDKCQQSTRGFTISKMLDVLDMLDRHNFDKVESNNSIDTLYSKIFSINQNKDGNEPLVSDEPIIHLLIDWAVSMYRCGNYRAVVVAKLLEKRQNELRNEKFGDTDVSEDKDSVGSDMMVSPGVPIFQNLLLHFLDERAPVLDENLPEDNRQGFANLIQLFSELIRHDVFSHDAYMCTLISRGDLMSSPAVMSLSADSIDLYSVKSQDESIKHEHQDDIKVDIDMHTMESDLTSLFASVKSVKSEKDVPVPSVSGMAEQNISQQNKGPSRHMLFAQHFPIPQDDISVHECNQRMIVLYGVGKARDDARHISKKITKDTLKLFSKKNCIDTSSGDLGKMKKKKEKDSGDSSMSSTNTNFELVFDGIFNKFQKLSFYDQHAVTAQCASTVLEQIHSFTSNSSSYLPLVENISYLFDLMEYSYNIYGLLEFSVQLLKELSLVEQQLNSQDSSLAGRYTTSLCLCIVGVFRKYHSYLLVCPDLTVQAFEGLIGVVKHVCNPADCSSAERCILAYLYDAYTSCSYLRSKFSEMFSNAYTKMKMTLYATITPSASNLLSQLDNVLIKQLNDNPANRYSFVCNAMLNICNSQETDRLNEISVLCAELTARCNSLSSEWLGVLQALCCSSNHSCGFIDVLTQIDVSDMSIHDSLAVFTAILIARHCFSLQDLVVHVVLPSLLAARPTASGDTDAEPGARLTCHILLRLFKTSDMSLMSAQNGKSTCNIKASCDRHLLAAAHDSITVGPVLAVLKAMLVLKDDEDMDMITSKGKGGIESAGLSEFAKHALKEMCRQEWVQEKFLKDPDGVLSSDLLLDPMLTNKQMICYPNGVPNQVEGCDPDNKQVIYRVLQTLNQWGLRVSLLELQLMFKQATSQTETNSILDNIARGAIELFQQQTDGGRSNNDMDSQQGGRNDSDGDAIWMIGPLISKLPSQVQGRVLKLAGSKLEGGNNFLSSKGGKFDKDRGKRSKSLLSQQPFLSLVLNCLKGQDEQREGLLSSLLSQLEKFINNCKEALDKTPDESKVRQNIHEALLLRLSLVGGMFDTIQRNTSNTIDWALLLVQLVTNGLVDAQSNNELFTVLVDMMAVLIFGTLVTEGMEKEENKRTYLNLTKKLKRELGDRGNDSIDKIRQLMPLPKRYYEVICTERHGTQGLQIAKMEKMSPWEVIEGFKNPPPVSWTFFSAGKLEKKPLKNEEQHRLLMYHTHSLRQNASYYLDPPTLPPEDLEPPPEKVEEKPKETLDVNSIQETSRRYNKKKKRNTRTGSGSSNSYLQTPMNRLPYQDPLYQPGPPANWYGPPPQPQPYYPQSQITQASPGPRFGAQQLTPKQAIHNMLHTRHRAPGNYMPSNSPSMQNIQMIQKQEQQRLIRQQLRSQFSRPSQMTGNQNMYSNQMQPGQMHPMNPPPPGMSPNYPSSYNIPQQQTGGMMDSVPGSGMMTQNYNQSYQGGSQNPNMLQSVGGQQSYVSQGQQQSHPHFNPQTRMQPSIPNPNSTMGNMSQPISNYSQMPPQQQAQQAQQPGGNYNMQRMTTQQQQQLQLQQQRRLVMKQQQMLQQQQQQQQQQQTSQQQQTAALVAQLQRQMSGAPMQQQYNTHPNIKFQHTSSYNTLYLLTTIFTFYLFLYEKVIFVTFLTTFCLSEKKKKTRTFFTI</sequence>
<keyword evidence="4" id="KW-0805">Transcription regulation</keyword>
<dbReference type="PANTHER" id="PTHR46007">
    <property type="entry name" value="MEDIATOR OF RNA POLYMERASE II TRANSCRIPTION SUBUNIT 12"/>
    <property type="match status" value="1"/>
</dbReference>
<organism evidence="11 12">
    <name type="scientific">Tegillarca granosa</name>
    <name type="common">Malaysian cockle</name>
    <name type="synonym">Anadara granosa</name>
    <dbReference type="NCBI Taxonomy" id="220873"/>
    <lineage>
        <taxon>Eukaryota</taxon>
        <taxon>Metazoa</taxon>
        <taxon>Spiralia</taxon>
        <taxon>Lophotrochozoa</taxon>
        <taxon>Mollusca</taxon>
        <taxon>Bivalvia</taxon>
        <taxon>Autobranchia</taxon>
        <taxon>Pteriomorphia</taxon>
        <taxon>Arcoida</taxon>
        <taxon>Arcoidea</taxon>
        <taxon>Arcidae</taxon>
        <taxon>Tegillarca</taxon>
    </lineage>
</organism>
<feature type="region of interest" description="Disordered" evidence="8">
    <location>
        <begin position="3977"/>
        <end position="4085"/>
    </location>
</feature>
<comment type="caution">
    <text evidence="11">The sequence shown here is derived from an EMBL/GenBank/DDBJ whole genome shotgun (WGS) entry which is preliminary data.</text>
</comment>
<feature type="compositionally biased region" description="Basic residues" evidence="8">
    <location>
        <begin position="1942"/>
        <end position="1951"/>
    </location>
</feature>
<comment type="subcellular location">
    <subcellularLocation>
        <location evidence="1">Nucleus</location>
    </subcellularLocation>
</comment>
<dbReference type="Pfam" id="PF09497">
    <property type="entry name" value="Med12"/>
    <property type="match status" value="2"/>
</dbReference>
<feature type="compositionally biased region" description="Polar residues" evidence="8">
    <location>
        <begin position="4028"/>
        <end position="4040"/>
    </location>
</feature>
<feature type="compositionally biased region" description="Basic and acidic residues" evidence="8">
    <location>
        <begin position="3993"/>
        <end position="4005"/>
    </location>
</feature>
<feature type="compositionally biased region" description="Low complexity" evidence="8">
    <location>
        <begin position="4267"/>
        <end position="4290"/>
    </location>
</feature>
<keyword evidence="3" id="KW-0678">Repressor</keyword>
<reference evidence="11 12" key="1">
    <citation type="submission" date="2022-12" db="EMBL/GenBank/DDBJ databases">
        <title>Chromosome-level genome of Tegillarca granosa.</title>
        <authorList>
            <person name="Kim J."/>
        </authorList>
    </citation>
    <scope>NUCLEOTIDE SEQUENCE [LARGE SCALE GENOMIC DNA]</scope>
    <source>
        <strain evidence="11">Teg-2019</strain>
        <tissue evidence="11">Adductor muscle</tissue>
    </source>
</reference>
<feature type="region of interest" description="Disordered" evidence="8">
    <location>
        <begin position="1039"/>
        <end position="1059"/>
    </location>
</feature>
<evidence type="ECO:0000256" key="6">
    <source>
        <dbReference type="ARBA" id="ARBA00023163"/>
    </source>
</evidence>
<keyword evidence="12" id="KW-1185">Reference proteome</keyword>
<feature type="region of interest" description="Disordered" evidence="8">
    <location>
        <begin position="297"/>
        <end position="339"/>
    </location>
</feature>
<protein>
    <recommendedName>
        <fullName evidence="10">Mediator complex subunit Med12 domain-containing protein</fullName>
    </recommendedName>
</protein>
<feature type="compositionally biased region" description="Polar residues" evidence="8">
    <location>
        <begin position="1597"/>
        <end position="1614"/>
    </location>
</feature>
<feature type="region of interest" description="Disordered" evidence="8">
    <location>
        <begin position="1903"/>
        <end position="2011"/>
    </location>
</feature>
<feature type="region of interest" description="Disordered" evidence="8">
    <location>
        <begin position="2126"/>
        <end position="2216"/>
    </location>
</feature>
<evidence type="ECO:0000256" key="1">
    <source>
        <dbReference type="ARBA" id="ARBA00004123"/>
    </source>
</evidence>
<feature type="compositionally biased region" description="Pro residues" evidence="8">
    <location>
        <begin position="1977"/>
        <end position="1994"/>
    </location>
</feature>
<gene>
    <name evidence="11" type="ORF">KUTeg_012081</name>
</gene>
<evidence type="ECO:0000256" key="4">
    <source>
        <dbReference type="ARBA" id="ARBA00023015"/>
    </source>
</evidence>
<feature type="compositionally biased region" description="Low complexity" evidence="8">
    <location>
        <begin position="2193"/>
        <end position="2216"/>
    </location>
</feature>
<name>A0ABQ9F0X2_TEGGR</name>
<feature type="compositionally biased region" description="Polar residues" evidence="8">
    <location>
        <begin position="2161"/>
        <end position="2192"/>
    </location>
</feature>
<dbReference type="Proteomes" id="UP001217089">
    <property type="component" value="Unassembled WGS sequence"/>
</dbReference>
<feature type="compositionally biased region" description="Polar residues" evidence="8">
    <location>
        <begin position="2126"/>
        <end position="2143"/>
    </location>
</feature>
<feature type="transmembrane region" description="Helical" evidence="9">
    <location>
        <begin position="4368"/>
        <end position="4396"/>
    </location>
</feature>
<feature type="compositionally biased region" description="Polar residues" evidence="8">
    <location>
        <begin position="1954"/>
        <end position="1966"/>
    </location>
</feature>
<feature type="compositionally biased region" description="Basic residues" evidence="8">
    <location>
        <begin position="4016"/>
        <end position="4025"/>
    </location>
</feature>
<accession>A0ABQ9F0X2</accession>
<feature type="domain" description="Mediator complex subunit Med12" evidence="10">
    <location>
        <begin position="2447"/>
        <end position="2506"/>
    </location>
</feature>
<feature type="region of interest" description="Disordered" evidence="8">
    <location>
        <begin position="3661"/>
        <end position="3681"/>
    </location>
</feature>
<dbReference type="PANTHER" id="PTHR46007:SF11">
    <property type="entry name" value="MEDIATOR OF RNA POLYMERASE II TRANSCRIPTION SUBUNIT 12"/>
    <property type="match status" value="1"/>
</dbReference>
<feature type="region of interest" description="Disordered" evidence="8">
    <location>
        <begin position="1597"/>
        <end position="1617"/>
    </location>
</feature>
<evidence type="ECO:0000256" key="9">
    <source>
        <dbReference type="SAM" id="Phobius"/>
    </source>
</evidence>
<feature type="region of interest" description="Disordered" evidence="8">
    <location>
        <begin position="1"/>
        <end position="30"/>
    </location>
</feature>
<evidence type="ECO:0000259" key="10">
    <source>
        <dbReference type="SMART" id="SM01281"/>
    </source>
</evidence>
<feature type="compositionally biased region" description="Polar residues" evidence="8">
    <location>
        <begin position="304"/>
        <end position="315"/>
    </location>
</feature>
<evidence type="ECO:0000256" key="7">
    <source>
        <dbReference type="ARBA" id="ARBA00023242"/>
    </source>
</evidence>
<keyword evidence="9" id="KW-1133">Transmembrane helix</keyword>
<dbReference type="InterPro" id="IPR051647">
    <property type="entry name" value="Mediator_comp_sub12"/>
</dbReference>
<feature type="compositionally biased region" description="Low complexity" evidence="8">
    <location>
        <begin position="2144"/>
        <end position="2160"/>
    </location>
</feature>
<feature type="region of interest" description="Disordered" evidence="8">
    <location>
        <begin position="2357"/>
        <end position="2383"/>
    </location>
</feature>
<comment type="similarity">
    <text evidence="2">Belongs to the Mediator complex subunit 12 family.</text>
</comment>
<evidence type="ECO:0000313" key="12">
    <source>
        <dbReference type="Proteomes" id="UP001217089"/>
    </source>
</evidence>
<evidence type="ECO:0000256" key="3">
    <source>
        <dbReference type="ARBA" id="ARBA00022491"/>
    </source>
</evidence>
<feature type="compositionally biased region" description="Low complexity" evidence="8">
    <location>
        <begin position="4218"/>
        <end position="4234"/>
    </location>
</feature>
<proteinExistence type="inferred from homology"/>
<feature type="region of interest" description="Disordered" evidence="8">
    <location>
        <begin position="42"/>
        <end position="113"/>
    </location>
</feature>
<feature type="compositionally biased region" description="Polar residues" evidence="8">
    <location>
        <begin position="4235"/>
        <end position="4266"/>
    </location>
</feature>
<dbReference type="InterPro" id="IPR019035">
    <property type="entry name" value="Mediator_Med12"/>
</dbReference>
<dbReference type="Pfam" id="PF12145">
    <property type="entry name" value="Med12-LCEWAV"/>
    <property type="match status" value="2"/>
</dbReference>
<dbReference type="InterPro" id="IPR021990">
    <property type="entry name" value="Mediator_Med12_LCEWAV"/>
</dbReference>
<keyword evidence="5" id="KW-0010">Activator</keyword>
<feature type="compositionally biased region" description="Pro residues" evidence="8">
    <location>
        <begin position="4051"/>
        <end position="4068"/>
    </location>
</feature>
<evidence type="ECO:0000256" key="8">
    <source>
        <dbReference type="SAM" id="MobiDB-lite"/>
    </source>
</evidence>
<feature type="compositionally biased region" description="Polar residues" evidence="8">
    <location>
        <begin position="3661"/>
        <end position="3678"/>
    </location>
</feature>
<dbReference type="SMART" id="SM01281">
    <property type="entry name" value="Med12"/>
    <property type="match status" value="2"/>
</dbReference>
<feature type="compositionally biased region" description="Basic and acidic residues" evidence="8">
    <location>
        <begin position="1919"/>
        <end position="1931"/>
    </location>
</feature>
<keyword evidence="9" id="KW-0812">Transmembrane</keyword>
<keyword evidence="9" id="KW-0472">Membrane</keyword>